<protein>
    <submittedName>
        <fullName evidence="2">Uncharacterized protein</fullName>
    </submittedName>
</protein>
<evidence type="ECO:0000313" key="3">
    <source>
        <dbReference type="Proteomes" id="UP001162131"/>
    </source>
</evidence>
<dbReference type="EMBL" id="CAJZBQ010000057">
    <property type="protein sequence ID" value="CAG9334034.1"/>
    <property type="molecule type" value="Genomic_DNA"/>
</dbReference>
<dbReference type="SUPFAM" id="SSF52047">
    <property type="entry name" value="RNI-like"/>
    <property type="match status" value="1"/>
</dbReference>
<dbReference type="Gene3D" id="3.80.10.10">
    <property type="entry name" value="Ribonuclease Inhibitor"/>
    <property type="match status" value="1"/>
</dbReference>
<feature type="compositionally biased region" description="Basic and acidic residues" evidence="1">
    <location>
        <begin position="925"/>
        <end position="934"/>
    </location>
</feature>
<organism evidence="2 3">
    <name type="scientific">Blepharisma stoltei</name>
    <dbReference type="NCBI Taxonomy" id="1481888"/>
    <lineage>
        <taxon>Eukaryota</taxon>
        <taxon>Sar</taxon>
        <taxon>Alveolata</taxon>
        <taxon>Ciliophora</taxon>
        <taxon>Postciliodesmatophora</taxon>
        <taxon>Heterotrichea</taxon>
        <taxon>Heterotrichida</taxon>
        <taxon>Blepharismidae</taxon>
        <taxon>Blepharisma</taxon>
    </lineage>
</organism>
<sequence length="941" mass="108255">MRAMNKEDKRNLPLILSRNCSRISAISHKREHACRRSADLSNRNKSDDSIRNLFCKSRLANREGSMENYQGPIGLSARIEFFETFKNLDKYKEQIKQHHMESSPNIAFLEKCEKEKIWPKPIGIVKRRGTSNEFDLRNMGVGDKYANALSKGLKSLKSVEKLNLRNNRLSDSGSIKILSRMNGSSLKDLNLANNKLGNKPIEKLIELINNPKSCLKKLNLEGTELNYQGLEILVDSLCDNSKIKVLNLAKNKLGENAGFLIGKLLQSNISIKKLDLHWNEIREEGAVKLFEGLTYNDTLLELDLSWNSIGRSTADDITIKIGNLLGNQRELRHLDLSYNYLTQQECLNIGEGLKKNHTLLGIHLQGNECQVDSKGFIRKRKIDPKLETGHLTQRIFDHDSLLAKNHCEDNSNCWLCEAWVEVNFIWTNSIVTARNEPIFLHLDIDDYEPELIPVDYMGFYSVARMVPPRDILFFFSHGETPVICEEWEIVKLCEPIENVIEYSEGIQIRLNVTTVNKILPKGPMCKLNDLPETKPRIEKEVYNKKTIEEPPKYLWKIETSSIFKDIAPETEEFIDKCFDFDWGFTKIDTFFKSTEDMESCKRLLRRYYPLIRNTYKILSAISGNEIFSMGINAFFDFLNQCGTFDSYYSAADVGVNWNATLSSKIKNQTYNPGNALIRYEFLEVLARVAYDKFFKSKLAKTVTEAVEKLLKNEFEPLMKNYMAGDGWRKKLLTEECENIVKLYKPCLEQLFEKFSKKKTLPGQAPFVSIEEFRELCILGGFQTGSLMIRDFDVSYAYSMRPQIDEVYNKKHMEMNFAEFVEAIARVADLANLQIAHNEELAKKDPDKVPLQIKLKYALMHLSNIFEMSPTKRIANRLFVRRKTRRSLTMGFDPKDIRESSARSSIGKSEIKDIRESSARSSLGKSEAKDIRDSSARSSMLL</sequence>
<reference evidence="2" key="1">
    <citation type="submission" date="2021-09" db="EMBL/GenBank/DDBJ databases">
        <authorList>
            <consortium name="AG Swart"/>
            <person name="Singh M."/>
            <person name="Singh A."/>
            <person name="Seah K."/>
            <person name="Emmerich C."/>
        </authorList>
    </citation>
    <scope>NUCLEOTIDE SEQUENCE</scope>
    <source>
        <strain evidence="2">ATCC30299</strain>
    </source>
</reference>
<dbReference type="SMART" id="SM00368">
    <property type="entry name" value="LRR_RI"/>
    <property type="match status" value="6"/>
</dbReference>
<evidence type="ECO:0000313" key="2">
    <source>
        <dbReference type="EMBL" id="CAG9334034.1"/>
    </source>
</evidence>
<dbReference type="Pfam" id="PF13516">
    <property type="entry name" value="LRR_6"/>
    <property type="match status" value="2"/>
</dbReference>
<accession>A0AAU9K8Q4</accession>
<dbReference type="InterPro" id="IPR052394">
    <property type="entry name" value="LRR-containing"/>
</dbReference>
<dbReference type="Proteomes" id="UP001162131">
    <property type="component" value="Unassembled WGS sequence"/>
</dbReference>
<dbReference type="PANTHER" id="PTHR24114">
    <property type="entry name" value="LEUCINE RICH REPEAT FAMILY PROTEIN"/>
    <property type="match status" value="1"/>
</dbReference>
<proteinExistence type="predicted"/>
<name>A0AAU9K8Q4_9CILI</name>
<keyword evidence="3" id="KW-1185">Reference proteome</keyword>
<dbReference type="PANTHER" id="PTHR24114:SF2">
    <property type="entry name" value="F-BOX DOMAIN-CONTAINING PROTEIN-RELATED"/>
    <property type="match status" value="1"/>
</dbReference>
<evidence type="ECO:0000256" key="1">
    <source>
        <dbReference type="SAM" id="MobiDB-lite"/>
    </source>
</evidence>
<comment type="caution">
    <text evidence="2">The sequence shown here is derived from an EMBL/GenBank/DDBJ whole genome shotgun (WGS) entry which is preliminary data.</text>
</comment>
<gene>
    <name evidence="2" type="ORF">BSTOLATCC_MIC59839</name>
</gene>
<feature type="region of interest" description="Disordered" evidence="1">
    <location>
        <begin position="890"/>
        <end position="941"/>
    </location>
</feature>
<dbReference type="InterPro" id="IPR032675">
    <property type="entry name" value="LRR_dom_sf"/>
</dbReference>
<dbReference type="InterPro" id="IPR001611">
    <property type="entry name" value="Leu-rich_rpt"/>
</dbReference>
<feature type="compositionally biased region" description="Basic and acidic residues" evidence="1">
    <location>
        <begin position="908"/>
        <end position="917"/>
    </location>
</feature>
<dbReference type="AlphaFoldDB" id="A0AAU9K8Q4"/>